<comment type="function">
    <text evidence="12 13">Component of the acetyl coenzyme A carboxylase (ACC) complex. Biotin carboxylase (BC) catalyzes the carboxylation of biotin on its carrier protein (BCCP) and then the CO(2) group is transferred by the transcarboxylase to acetyl-CoA to form malonyl-CoA.</text>
</comment>
<dbReference type="PRINTS" id="PR01070">
    <property type="entry name" value="ACCCTRFRASEB"/>
</dbReference>
<dbReference type="Pfam" id="PF17848">
    <property type="entry name" value="Zn_ribbon_ACC"/>
    <property type="match status" value="1"/>
</dbReference>
<proteinExistence type="inferred from homology"/>
<reference evidence="15 16" key="1">
    <citation type="submission" date="2020-08" db="EMBL/GenBank/DDBJ databases">
        <authorList>
            <person name="Liu C."/>
            <person name="Sun Q."/>
        </authorList>
    </citation>
    <scope>NUCLEOTIDE SEQUENCE [LARGE SCALE GENOMIC DNA]</scope>
    <source>
        <strain evidence="15 16">NSJ-45</strain>
    </source>
</reference>
<feature type="zinc finger region" description="C4-type" evidence="13">
    <location>
        <begin position="35"/>
        <end position="57"/>
    </location>
</feature>
<evidence type="ECO:0000256" key="9">
    <source>
        <dbReference type="ARBA" id="ARBA00022840"/>
    </source>
</evidence>
<evidence type="ECO:0000256" key="10">
    <source>
        <dbReference type="ARBA" id="ARBA00023098"/>
    </source>
</evidence>
<keyword evidence="3 13" id="KW-0808">Transferase</keyword>
<dbReference type="NCBIfam" id="TIGR00515">
    <property type="entry name" value="accD"/>
    <property type="match status" value="1"/>
</dbReference>
<keyword evidence="10 13" id="KW-0443">Lipid metabolism</keyword>
<evidence type="ECO:0000256" key="1">
    <source>
        <dbReference type="ARBA" id="ARBA00004496"/>
    </source>
</evidence>
<feature type="binding site" evidence="13">
    <location>
        <position position="35"/>
    </location>
    <ligand>
        <name>Zn(2+)</name>
        <dbReference type="ChEBI" id="CHEBI:29105"/>
    </ligand>
</feature>
<keyword evidence="8 13" id="KW-0862">Zinc</keyword>
<keyword evidence="11 13" id="KW-0275">Fatty acid biosynthesis</keyword>
<name>A0ABR7K2D1_9FIRM</name>
<dbReference type="EC" id="2.1.3.15" evidence="13"/>
<evidence type="ECO:0000256" key="7">
    <source>
        <dbReference type="ARBA" id="ARBA00022832"/>
    </source>
</evidence>
<dbReference type="InterPro" id="IPR011762">
    <property type="entry name" value="COA_CT_N"/>
</dbReference>
<dbReference type="Gene3D" id="3.90.226.10">
    <property type="entry name" value="2-enoyl-CoA Hydratase, Chain A, domain 1"/>
    <property type="match status" value="1"/>
</dbReference>
<dbReference type="PANTHER" id="PTHR42995">
    <property type="entry name" value="ACETYL-COENZYME A CARBOXYLASE CARBOXYL TRANSFERASE SUBUNIT BETA, CHLOROPLASTIC"/>
    <property type="match status" value="1"/>
</dbReference>
<dbReference type="RefSeq" id="WP_187005454.1">
    <property type="nucleotide sequence ID" value="NZ_JACRWD010000001.1"/>
</dbReference>
<evidence type="ECO:0000256" key="12">
    <source>
        <dbReference type="ARBA" id="ARBA00025280"/>
    </source>
</evidence>
<keyword evidence="15" id="KW-0436">Ligase</keyword>
<feature type="binding site" evidence="13">
    <location>
        <position position="57"/>
    </location>
    <ligand>
        <name>Zn(2+)</name>
        <dbReference type="ChEBI" id="CHEBI:29105"/>
    </ligand>
</feature>
<keyword evidence="13" id="KW-0963">Cytoplasm</keyword>
<evidence type="ECO:0000256" key="13">
    <source>
        <dbReference type="HAMAP-Rule" id="MF_01395"/>
    </source>
</evidence>
<dbReference type="PROSITE" id="PS50980">
    <property type="entry name" value="COA_CT_NTER"/>
    <property type="match status" value="1"/>
</dbReference>
<comment type="pathway">
    <text evidence="13">Lipid metabolism; malonyl-CoA biosynthesis; malonyl-CoA from acetyl-CoA: step 1/1.</text>
</comment>
<evidence type="ECO:0000256" key="8">
    <source>
        <dbReference type="ARBA" id="ARBA00022833"/>
    </source>
</evidence>
<comment type="caution">
    <text evidence="15">The sequence shown here is derived from an EMBL/GenBank/DDBJ whole genome shotgun (WGS) entry which is preliminary data.</text>
</comment>
<evidence type="ECO:0000256" key="4">
    <source>
        <dbReference type="ARBA" id="ARBA00022723"/>
    </source>
</evidence>
<dbReference type="InterPro" id="IPR029045">
    <property type="entry name" value="ClpP/crotonase-like_dom_sf"/>
</dbReference>
<feature type="binding site" evidence="13">
    <location>
        <position position="54"/>
    </location>
    <ligand>
        <name>Zn(2+)</name>
        <dbReference type="ChEBI" id="CHEBI:29105"/>
    </ligand>
</feature>
<dbReference type="InterPro" id="IPR034733">
    <property type="entry name" value="AcCoA_carboxyl_beta"/>
</dbReference>
<keyword evidence="5 13" id="KW-0547">Nucleotide-binding</keyword>
<dbReference type="InterPro" id="IPR000438">
    <property type="entry name" value="Acetyl_CoA_COase_Trfase_b_su"/>
</dbReference>
<comment type="catalytic activity">
    <reaction evidence="13">
        <text>N(6)-carboxybiotinyl-L-lysyl-[protein] + acetyl-CoA = N(6)-biotinyl-L-lysyl-[protein] + malonyl-CoA</text>
        <dbReference type="Rhea" id="RHEA:54728"/>
        <dbReference type="Rhea" id="RHEA-COMP:10505"/>
        <dbReference type="Rhea" id="RHEA-COMP:10506"/>
        <dbReference type="ChEBI" id="CHEBI:57288"/>
        <dbReference type="ChEBI" id="CHEBI:57384"/>
        <dbReference type="ChEBI" id="CHEBI:83144"/>
        <dbReference type="ChEBI" id="CHEBI:83145"/>
        <dbReference type="EC" id="2.1.3.15"/>
    </reaction>
</comment>
<evidence type="ECO:0000256" key="6">
    <source>
        <dbReference type="ARBA" id="ARBA00022771"/>
    </source>
</evidence>
<keyword evidence="16" id="KW-1185">Reference proteome</keyword>
<dbReference type="InterPro" id="IPR041010">
    <property type="entry name" value="Znf-ACC"/>
</dbReference>
<feature type="domain" description="CoA carboxyltransferase N-terminal" evidence="14">
    <location>
        <begin position="31"/>
        <end position="297"/>
    </location>
</feature>
<evidence type="ECO:0000256" key="2">
    <source>
        <dbReference type="ARBA" id="ARBA00022516"/>
    </source>
</evidence>
<evidence type="ECO:0000313" key="15">
    <source>
        <dbReference type="EMBL" id="MBC6003152.1"/>
    </source>
</evidence>
<dbReference type="SUPFAM" id="SSF52096">
    <property type="entry name" value="ClpP/crotonase"/>
    <property type="match status" value="1"/>
</dbReference>
<protein>
    <recommendedName>
        <fullName evidence="13">Acetyl-coenzyme A carboxylase carboxyl transferase subunit beta</fullName>
        <shortName evidence="13">ACCase subunit beta</shortName>
        <shortName evidence="13">Acetyl-CoA carboxylase carboxyltransferase subunit beta</shortName>
        <ecNumber evidence="13">2.1.3.15</ecNumber>
    </recommendedName>
</protein>
<sequence>MIKKFLNKKEKNYAVVNLNKNFKENSVDDKFWIYCDSCNTQIFRKDLEDNLNICPKCNKHYDFEARNRINLLIDYNTFEEFDYNLEFKNILDFPDYEKKLLKYKKSTNEKEAVITGIGLINNIKVVLCVMNPNFMMGSMGAIVGEKLTLAIEYAIVNKLPIIISCASGGARMQEGIISLMQMAKTSQALSKISNSGLLYISILTNPTTGGVTASFAMLGDIILAEPNALVAFAGPRVIKQTIKQDLPKGFQTSEFLLKHGFVDMIVNRNEMKESLYNILNLHGYTCEKNFCEEGDLIVYTEH</sequence>
<organism evidence="15 16">
    <name type="scientific">Paeniclostridium hominis</name>
    <dbReference type="NCBI Taxonomy" id="2764329"/>
    <lineage>
        <taxon>Bacteria</taxon>
        <taxon>Bacillati</taxon>
        <taxon>Bacillota</taxon>
        <taxon>Clostridia</taxon>
        <taxon>Peptostreptococcales</taxon>
        <taxon>Peptostreptococcaceae</taxon>
        <taxon>Paeniclostridium</taxon>
    </lineage>
</organism>
<accession>A0ABR7K2D1</accession>
<comment type="similarity">
    <text evidence="13">Belongs to the AccD/PCCB family.</text>
</comment>
<dbReference type="GO" id="GO:0003989">
    <property type="term" value="F:acetyl-CoA carboxylase activity"/>
    <property type="evidence" value="ECO:0007669"/>
    <property type="project" value="UniProtKB-EC"/>
</dbReference>
<gene>
    <name evidence="13" type="primary">accD</name>
    <name evidence="15" type="ORF">H8891_05005</name>
</gene>
<comment type="cofactor">
    <cofactor evidence="13">
        <name>Zn(2+)</name>
        <dbReference type="ChEBI" id="CHEBI:29105"/>
    </cofactor>
    <text evidence="13">Binds 1 zinc ion per subunit.</text>
</comment>
<dbReference type="Proteomes" id="UP000611796">
    <property type="component" value="Unassembled WGS sequence"/>
</dbReference>
<comment type="subunit">
    <text evidence="13">Acetyl-CoA carboxylase is a heterohexamer composed of biotin carboxyl carrier protein (AccB), biotin carboxylase (AccC) and two subunits each of ACCase subunit alpha (AccA) and ACCase subunit beta (AccD).</text>
</comment>
<dbReference type="EMBL" id="JACRWD010000001">
    <property type="protein sequence ID" value="MBC6003152.1"/>
    <property type="molecule type" value="Genomic_DNA"/>
</dbReference>
<keyword evidence="2 13" id="KW-0444">Lipid biosynthesis</keyword>
<dbReference type="PANTHER" id="PTHR42995:SF5">
    <property type="entry name" value="ACETYL-COENZYME A CARBOXYLASE CARBOXYL TRANSFERASE SUBUNIT BETA, CHLOROPLASTIC"/>
    <property type="match status" value="1"/>
</dbReference>
<feature type="binding site" evidence="13">
    <location>
        <position position="38"/>
    </location>
    <ligand>
        <name>Zn(2+)</name>
        <dbReference type="ChEBI" id="CHEBI:29105"/>
    </ligand>
</feature>
<evidence type="ECO:0000256" key="11">
    <source>
        <dbReference type="ARBA" id="ARBA00023160"/>
    </source>
</evidence>
<comment type="subcellular location">
    <subcellularLocation>
        <location evidence="1 13">Cytoplasm</location>
    </subcellularLocation>
</comment>
<evidence type="ECO:0000259" key="14">
    <source>
        <dbReference type="PROSITE" id="PS50980"/>
    </source>
</evidence>
<evidence type="ECO:0000256" key="3">
    <source>
        <dbReference type="ARBA" id="ARBA00022679"/>
    </source>
</evidence>
<evidence type="ECO:0000256" key="5">
    <source>
        <dbReference type="ARBA" id="ARBA00022741"/>
    </source>
</evidence>
<keyword evidence="7 13" id="KW-0276">Fatty acid metabolism</keyword>
<keyword evidence="6 13" id="KW-0863">Zinc-finger</keyword>
<evidence type="ECO:0000313" key="16">
    <source>
        <dbReference type="Proteomes" id="UP000611796"/>
    </source>
</evidence>
<keyword evidence="4 13" id="KW-0479">Metal-binding</keyword>
<dbReference type="Pfam" id="PF01039">
    <property type="entry name" value="Carboxyl_trans"/>
    <property type="match status" value="1"/>
</dbReference>
<dbReference type="HAMAP" id="MF_01395">
    <property type="entry name" value="AcetylCoA_CT_beta"/>
    <property type="match status" value="1"/>
</dbReference>
<keyword evidence="9 13" id="KW-0067">ATP-binding</keyword>